<name>A0A0M0BMP9_9ARCH</name>
<dbReference type="AlphaFoldDB" id="A0A0M0BMP9"/>
<feature type="domain" description="Dinitrogenase iron-molybdenum cofactor biosynthesis" evidence="1">
    <location>
        <begin position="14"/>
        <end position="102"/>
    </location>
</feature>
<dbReference type="EMBL" id="LFWU01000150">
    <property type="protein sequence ID" value="KON29610.1"/>
    <property type="molecule type" value="Genomic_DNA"/>
</dbReference>
<comment type="caution">
    <text evidence="2">The sequence shown here is derived from an EMBL/GenBank/DDBJ whole genome shotgun (WGS) entry which is preliminary data.</text>
</comment>
<evidence type="ECO:0000259" key="1">
    <source>
        <dbReference type="Pfam" id="PF02579"/>
    </source>
</evidence>
<dbReference type="InterPro" id="IPR003731">
    <property type="entry name" value="Di-Nase_FeMo-co_biosynth"/>
</dbReference>
<dbReference type="Gene3D" id="3.30.420.130">
    <property type="entry name" value="Dinitrogenase iron-molybdenum cofactor biosynthesis domain"/>
    <property type="match status" value="1"/>
</dbReference>
<dbReference type="PANTHER" id="PTHR42983:SF1">
    <property type="entry name" value="IRON-MOLYBDENUM PROTEIN"/>
    <property type="match status" value="1"/>
</dbReference>
<protein>
    <recommendedName>
        <fullName evidence="1">Dinitrogenase iron-molybdenum cofactor biosynthesis domain-containing protein</fullName>
    </recommendedName>
</protein>
<dbReference type="Proteomes" id="UP000037237">
    <property type="component" value="Unassembled WGS sequence"/>
</dbReference>
<dbReference type="CDD" id="cd00851">
    <property type="entry name" value="MTH1175"/>
    <property type="match status" value="1"/>
</dbReference>
<dbReference type="Pfam" id="PF02579">
    <property type="entry name" value="Nitro_FeMo-Co"/>
    <property type="match status" value="1"/>
</dbReference>
<dbReference type="PANTHER" id="PTHR42983">
    <property type="entry name" value="DINITROGENASE IRON-MOLYBDENUM COFACTOR PROTEIN-RELATED"/>
    <property type="match status" value="1"/>
</dbReference>
<proteinExistence type="predicted"/>
<accession>A0A0M0BMP9</accession>
<dbReference type="InterPro" id="IPR033913">
    <property type="entry name" value="MTH1175_dom"/>
</dbReference>
<dbReference type="SUPFAM" id="SSF53146">
    <property type="entry name" value="Nitrogenase accessory factor-like"/>
    <property type="match status" value="1"/>
</dbReference>
<evidence type="ECO:0000313" key="2">
    <source>
        <dbReference type="EMBL" id="KON29610.1"/>
    </source>
</evidence>
<reference evidence="2 3" key="1">
    <citation type="submission" date="2015-06" db="EMBL/GenBank/DDBJ databases">
        <title>New insights into the roles of widespread benthic archaea in carbon and nitrogen cycling.</title>
        <authorList>
            <person name="Lazar C.S."/>
            <person name="Baker B.J."/>
            <person name="Seitz K.W."/>
            <person name="Hyde A.S."/>
            <person name="Dick G.J."/>
            <person name="Hinrichs K.-U."/>
            <person name="Teske A.P."/>
        </authorList>
    </citation>
    <scope>NUCLEOTIDE SEQUENCE [LARGE SCALE GENOMIC DNA]</scope>
    <source>
        <strain evidence="2">SG8-32-1</strain>
    </source>
</reference>
<sequence length="119" mass="13576">MRIIIPVYNEYGLNAQICDHFGRTPYFEIIDLDQNGQIIKQSTVSSPGEHFCEGIDFLLNLKPDFMIAQGMGQRVIQNFQNARIAILRTNANLVKDAIQQYTRGELVELTEGCHQPNHQ</sequence>
<evidence type="ECO:0000313" key="3">
    <source>
        <dbReference type="Proteomes" id="UP000037237"/>
    </source>
</evidence>
<organism evidence="2 3">
    <name type="scientific">miscellaneous Crenarchaeota group-1 archaeon SG8-32-1</name>
    <dbReference type="NCBI Taxonomy" id="1685124"/>
    <lineage>
        <taxon>Archaea</taxon>
        <taxon>Candidatus Bathyarchaeota</taxon>
        <taxon>MCG-1</taxon>
    </lineage>
</organism>
<dbReference type="InterPro" id="IPR036105">
    <property type="entry name" value="DiNase_FeMo-co_biosyn_sf"/>
</dbReference>
<gene>
    <name evidence="2" type="ORF">AC477_05705</name>
</gene>